<dbReference type="InterPro" id="IPR058163">
    <property type="entry name" value="LysR-type_TF_proteobact-type"/>
</dbReference>
<dbReference type="PROSITE" id="PS50931">
    <property type="entry name" value="HTH_LYSR"/>
    <property type="match status" value="1"/>
</dbReference>
<evidence type="ECO:0000256" key="4">
    <source>
        <dbReference type="ARBA" id="ARBA00023163"/>
    </source>
</evidence>
<dbReference type="SUPFAM" id="SSF53850">
    <property type="entry name" value="Periplasmic binding protein-like II"/>
    <property type="match status" value="1"/>
</dbReference>
<dbReference type="InterPro" id="IPR036390">
    <property type="entry name" value="WH_DNA-bd_sf"/>
</dbReference>
<evidence type="ECO:0000256" key="1">
    <source>
        <dbReference type="ARBA" id="ARBA00009437"/>
    </source>
</evidence>
<organism evidence="6 7">
    <name type="scientific">Neoroseomonas eburnea</name>
    <dbReference type="NCBI Taxonomy" id="1346889"/>
    <lineage>
        <taxon>Bacteria</taxon>
        <taxon>Pseudomonadati</taxon>
        <taxon>Pseudomonadota</taxon>
        <taxon>Alphaproteobacteria</taxon>
        <taxon>Acetobacterales</taxon>
        <taxon>Acetobacteraceae</taxon>
        <taxon>Neoroseomonas</taxon>
    </lineage>
</organism>
<keyword evidence="3" id="KW-0238">DNA-binding</keyword>
<dbReference type="PRINTS" id="PR00039">
    <property type="entry name" value="HTHLYSR"/>
</dbReference>
<feature type="domain" description="HTH lysR-type" evidence="5">
    <location>
        <begin position="6"/>
        <end position="63"/>
    </location>
</feature>
<dbReference type="GO" id="GO:0043565">
    <property type="term" value="F:sequence-specific DNA binding"/>
    <property type="evidence" value="ECO:0007669"/>
    <property type="project" value="TreeGrafter"/>
</dbReference>
<dbReference type="PANTHER" id="PTHR30537">
    <property type="entry name" value="HTH-TYPE TRANSCRIPTIONAL REGULATOR"/>
    <property type="match status" value="1"/>
</dbReference>
<dbReference type="Gene3D" id="1.10.10.10">
    <property type="entry name" value="Winged helix-like DNA-binding domain superfamily/Winged helix DNA-binding domain"/>
    <property type="match status" value="1"/>
</dbReference>
<dbReference type="EMBL" id="JAAEDL010000018">
    <property type="protein sequence ID" value="MBR0682337.1"/>
    <property type="molecule type" value="Genomic_DNA"/>
</dbReference>
<dbReference type="PANTHER" id="PTHR30537:SF74">
    <property type="entry name" value="HTH-TYPE TRANSCRIPTIONAL REGULATOR TRPI"/>
    <property type="match status" value="1"/>
</dbReference>
<dbReference type="InterPro" id="IPR036388">
    <property type="entry name" value="WH-like_DNA-bd_sf"/>
</dbReference>
<evidence type="ECO:0000259" key="5">
    <source>
        <dbReference type="PROSITE" id="PS50931"/>
    </source>
</evidence>
<keyword evidence="7" id="KW-1185">Reference proteome</keyword>
<evidence type="ECO:0000256" key="2">
    <source>
        <dbReference type="ARBA" id="ARBA00023015"/>
    </source>
</evidence>
<sequence>MNAHLPPLAALRAFAAVARQGSFARAAASLHVSTSAVSHQIRALEAELRTPLLTRARNGAGHSRTEPTPAGAELLVAVEEALTRLGDACDAIRGQARRARPHLTVAANGSFASLWLAPRLATFAGQHPSTAWTMRAVEEDRPDMMREGIDLAILRVRAGAVRPPDQLLFEETIFPVCSPALAGLERPDGLLRHSLLEESHNESPEKDWRHWLGLLGLPTASRRIVRFSSFNQVIAAAIAGAGVALGRVPMLDAELASGRLVRLFAPHELPGSWVFALHNRPGLARDPHVLLLRNFLLESARGA</sequence>
<evidence type="ECO:0000313" key="6">
    <source>
        <dbReference type="EMBL" id="MBR0682337.1"/>
    </source>
</evidence>
<proteinExistence type="inferred from homology"/>
<evidence type="ECO:0000313" key="7">
    <source>
        <dbReference type="Proteomes" id="UP001138709"/>
    </source>
</evidence>
<dbReference type="InterPro" id="IPR005119">
    <property type="entry name" value="LysR_subst-bd"/>
</dbReference>
<dbReference type="SUPFAM" id="SSF46785">
    <property type="entry name" value="Winged helix' DNA-binding domain"/>
    <property type="match status" value="1"/>
</dbReference>
<dbReference type="InterPro" id="IPR000847">
    <property type="entry name" value="LysR_HTH_N"/>
</dbReference>
<dbReference type="GO" id="GO:0006351">
    <property type="term" value="P:DNA-templated transcription"/>
    <property type="evidence" value="ECO:0007669"/>
    <property type="project" value="TreeGrafter"/>
</dbReference>
<reference evidence="6" key="2">
    <citation type="journal article" date="2021" name="Syst. Appl. Microbiol.">
        <title>Roseomonas hellenica sp. nov., isolated from roots of wild-growing Alkanna tinctoria.</title>
        <authorList>
            <person name="Rat A."/>
            <person name="Naranjo H.D."/>
            <person name="Lebbe L."/>
            <person name="Cnockaert M."/>
            <person name="Krigas N."/>
            <person name="Grigoriadou K."/>
            <person name="Maloupa E."/>
            <person name="Willems A."/>
        </authorList>
    </citation>
    <scope>NUCLEOTIDE SEQUENCE</scope>
    <source>
        <strain evidence="6">LMG 31228</strain>
    </source>
</reference>
<dbReference type="Pfam" id="PF03466">
    <property type="entry name" value="LysR_substrate"/>
    <property type="match status" value="1"/>
</dbReference>
<dbReference type="Pfam" id="PF00126">
    <property type="entry name" value="HTH_1"/>
    <property type="match status" value="1"/>
</dbReference>
<dbReference type="GO" id="GO:0003700">
    <property type="term" value="F:DNA-binding transcription factor activity"/>
    <property type="evidence" value="ECO:0007669"/>
    <property type="project" value="InterPro"/>
</dbReference>
<name>A0A9X9XF51_9PROT</name>
<dbReference type="Proteomes" id="UP001138709">
    <property type="component" value="Unassembled WGS sequence"/>
</dbReference>
<protein>
    <submittedName>
        <fullName evidence="6">LysR family transcriptional regulator</fullName>
    </submittedName>
</protein>
<comment type="caution">
    <text evidence="6">The sequence shown here is derived from an EMBL/GenBank/DDBJ whole genome shotgun (WGS) entry which is preliminary data.</text>
</comment>
<gene>
    <name evidence="6" type="ORF">GXW74_17735</name>
</gene>
<evidence type="ECO:0000256" key="3">
    <source>
        <dbReference type="ARBA" id="ARBA00023125"/>
    </source>
</evidence>
<keyword evidence="4" id="KW-0804">Transcription</keyword>
<reference evidence="6" key="1">
    <citation type="submission" date="2020-01" db="EMBL/GenBank/DDBJ databases">
        <authorList>
            <person name="Rat A."/>
        </authorList>
    </citation>
    <scope>NUCLEOTIDE SEQUENCE</scope>
    <source>
        <strain evidence="6">LMG 31228</strain>
    </source>
</reference>
<dbReference type="RefSeq" id="WP_211847873.1">
    <property type="nucleotide sequence ID" value="NZ_JAAEDL010000018.1"/>
</dbReference>
<dbReference type="Gene3D" id="3.40.190.10">
    <property type="entry name" value="Periplasmic binding protein-like II"/>
    <property type="match status" value="2"/>
</dbReference>
<accession>A0A9X9XF51</accession>
<keyword evidence="2" id="KW-0805">Transcription regulation</keyword>
<dbReference type="AlphaFoldDB" id="A0A9X9XF51"/>
<comment type="similarity">
    <text evidence="1">Belongs to the LysR transcriptional regulatory family.</text>
</comment>